<dbReference type="InterPro" id="IPR003593">
    <property type="entry name" value="AAA+_ATPase"/>
</dbReference>
<dbReference type="GO" id="GO:0005524">
    <property type="term" value="F:ATP binding"/>
    <property type="evidence" value="ECO:0007669"/>
    <property type="project" value="UniProtKB-KW"/>
</dbReference>
<dbReference type="PANTHER" id="PTHR43553">
    <property type="entry name" value="HEAVY METAL TRANSPORTER"/>
    <property type="match status" value="1"/>
</dbReference>
<dbReference type="SUPFAM" id="SSF52540">
    <property type="entry name" value="P-loop containing nucleoside triphosphate hydrolases"/>
    <property type="match status" value="2"/>
</dbReference>
<keyword evidence="3" id="KW-0547">Nucleotide-binding</keyword>
<evidence type="ECO:0000259" key="5">
    <source>
        <dbReference type="PROSITE" id="PS50893"/>
    </source>
</evidence>
<dbReference type="PROSITE" id="PS50893">
    <property type="entry name" value="ABC_TRANSPORTER_2"/>
    <property type="match status" value="2"/>
</dbReference>
<protein>
    <submittedName>
        <fullName evidence="6">ABC transporter ATP-binding protein</fullName>
    </submittedName>
</protein>
<comment type="similarity">
    <text evidence="1">Belongs to the ABC transporter superfamily.</text>
</comment>
<name>A0ABV9D504_9MICO</name>
<organism evidence="6 7">
    <name type="scientific">Georgenia faecalis</name>
    <dbReference type="NCBI Taxonomy" id="2483799"/>
    <lineage>
        <taxon>Bacteria</taxon>
        <taxon>Bacillati</taxon>
        <taxon>Actinomycetota</taxon>
        <taxon>Actinomycetes</taxon>
        <taxon>Micrococcales</taxon>
        <taxon>Bogoriellaceae</taxon>
        <taxon>Georgenia</taxon>
    </lineage>
</organism>
<dbReference type="PANTHER" id="PTHR43553:SF24">
    <property type="entry name" value="ENERGY-COUPLING FACTOR TRANSPORTER ATP-BINDING PROTEIN ECFA1"/>
    <property type="match status" value="1"/>
</dbReference>
<dbReference type="RefSeq" id="WP_122823046.1">
    <property type="nucleotide sequence ID" value="NZ_CP033325.1"/>
</dbReference>
<dbReference type="PROSITE" id="PS00211">
    <property type="entry name" value="ABC_TRANSPORTER_1"/>
    <property type="match status" value="1"/>
</dbReference>
<dbReference type="InterPro" id="IPR017871">
    <property type="entry name" value="ABC_transporter-like_CS"/>
</dbReference>
<proteinExistence type="inferred from homology"/>
<evidence type="ECO:0000256" key="4">
    <source>
        <dbReference type="ARBA" id="ARBA00022840"/>
    </source>
</evidence>
<gene>
    <name evidence="6" type="ORF">ACFO3F_00970</name>
</gene>
<feature type="domain" description="ABC transporter" evidence="5">
    <location>
        <begin position="19"/>
        <end position="263"/>
    </location>
</feature>
<dbReference type="Proteomes" id="UP001595955">
    <property type="component" value="Unassembled WGS sequence"/>
</dbReference>
<dbReference type="Gene3D" id="3.40.50.300">
    <property type="entry name" value="P-loop containing nucleotide triphosphate hydrolases"/>
    <property type="match status" value="2"/>
</dbReference>
<dbReference type="InterPro" id="IPR015856">
    <property type="entry name" value="ABC_transpr_CbiO/EcfA_su"/>
</dbReference>
<dbReference type="EMBL" id="JBHSGF010000001">
    <property type="protein sequence ID" value="MFC4553805.1"/>
    <property type="molecule type" value="Genomic_DNA"/>
</dbReference>
<evidence type="ECO:0000313" key="6">
    <source>
        <dbReference type="EMBL" id="MFC4553805.1"/>
    </source>
</evidence>
<dbReference type="InterPro" id="IPR027417">
    <property type="entry name" value="P-loop_NTPase"/>
</dbReference>
<keyword evidence="7" id="KW-1185">Reference proteome</keyword>
<dbReference type="SMART" id="SM00382">
    <property type="entry name" value="AAA"/>
    <property type="match status" value="2"/>
</dbReference>
<dbReference type="InterPro" id="IPR003439">
    <property type="entry name" value="ABC_transporter-like_ATP-bd"/>
</dbReference>
<accession>A0ABV9D504</accession>
<evidence type="ECO:0000256" key="2">
    <source>
        <dbReference type="ARBA" id="ARBA00022448"/>
    </source>
</evidence>
<evidence type="ECO:0000313" key="7">
    <source>
        <dbReference type="Proteomes" id="UP001595955"/>
    </source>
</evidence>
<dbReference type="Pfam" id="PF00005">
    <property type="entry name" value="ABC_tran"/>
    <property type="match status" value="2"/>
</dbReference>
<sequence length="559" mass="57608">MTSPGDRGRVAPGSPAGGLHARGLSVRYPHFADPVLHHVDLDLAPGEQLLLMGASGSGKSTLLRVLAGIVPQTVDAEVTGELAVSGLDPRETPVPVLAGEVATLTQNPADQLCLPTVLDEVAFACENRGVDRAEIGARVTRALQTVGAAHLVDRRTSELSGGEGQRVALAAALVADPRVLLLDEPTALLDPAGVEQVGRALAAGHTRGDDGARSSVLIEHRLDELPWLPARVVVLDADGTVGARGSTEQVLLEDGARLAAQGSWLPLRAELSVALGRTIGPGGQAARTAVREVARGGASYRPVVSGGDVVLHAAGLGVRRGGHAVVTGADLAVRRGRITAVVGRNGSGKSSLLLGLAGLVPVSGRLTGGRVGMVFQEPEHQFLTRSVREEIGYGRPPTAGPALVDEALDRFELRGLAERDPFRLSGGQQRRLSLAAMAVLDDDVLLADEPTFGQDRATTRAVAQALRGLAAEGRGVVLVSHDLRLVAGIADDLLVMDGGTVAGQGPTGLVLSDPALLARAGLRLPPSLRAWQGSGLDLRAVLDALDAALPAPDPGAQVR</sequence>
<comment type="caution">
    <text evidence="6">The sequence shown here is derived from an EMBL/GenBank/DDBJ whole genome shotgun (WGS) entry which is preliminary data.</text>
</comment>
<evidence type="ECO:0000256" key="1">
    <source>
        <dbReference type="ARBA" id="ARBA00005417"/>
    </source>
</evidence>
<dbReference type="CDD" id="cd03225">
    <property type="entry name" value="ABC_cobalt_CbiO_domain1"/>
    <property type="match status" value="2"/>
</dbReference>
<keyword evidence="4 6" id="KW-0067">ATP-binding</keyword>
<reference evidence="7" key="1">
    <citation type="journal article" date="2019" name="Int. J. Syst. Evol. Microbiol.">
        <title>The Global Catalogue of Microorganisms (GCM) 10K type strain sequencing project: providing services to taxonomists for standard genome sequencing and annotation.</title>
        <authorList>
            <consortium name="The Broad Institute Genomics Platform"/>
            <consortium name="The Broad Institute Genome Sequencing Center for Infectious Disease"/>
            <person name="Wu L."/>
            <person name="Ma J."/>
        </authorList>
    </citation>
    <scope>NUCLEOTIDE SEQUENCE [LARGE SCALE GENOMIC DNA]</scope>
    <source>
        <strain evidence="7">JCM 3369</strain>
    </source>
</reference>
<evidence type="ECO:0000256" key="3">
    <source>
        <dbReference type="ARBA" id="ARBA00022741"/>
    </source>
</evidence>
<dbReference type="InterPro" id="IPR050095">
    <property type="entry name" value="ECF_ABC_transporter_ATP-bd"/>
</dbReference>
<feature type="domain" description="ABC transporter" evidence="5">
    <location>
        <begin position="311"/>
        <end position="523"/>
    </location>
</feature>
<keyword evidence="2" id="KW-0813">Transport</keyword>